<sequence>MDNEHILYPDFDHPASQLSAFSFCIDIFIISLKNGEIVRFKPDDIAHFKKWLSRFKIRDIAFDDGMPHNDRTTDLSKSNLGFFNLFKRNNRK</sequence>
<name>A0ABV7XW71_9FLAO</name>
<evidence type="ECO:0000313" key="1">
    <source>
        <dbReference type="EMBL" id="MFC3756606.1"/>
    </source>
</evidence>
<comment type="caution">
    <text evidence="1">The sequence shown here is derived from an EMBL/GenBank/DDBJ whole genome shotgun (WGS) entry which is preliminary data.</text>
</comment>
<gene>
    <name evidence="1" type="ORF">ACFONJ_11560</name>
</gene>
<dbReference type="Proteomes" id="UP001595735">
    <property type="component" value="Unassembled WGS sequence"/>
</dbReference>
<dbReference type="EMBL" id="JBHRYO010000002">
    <property type="protein sequence ID" value="MFC3756606.1"/>
    <property type="molecule type" value="Genomic_DNA"/>
</dbReference>
<protein>
    <submittedName>
        <fullName evidence="1">Uncharacterized protein</fullName>
    </submittedName>
</protein>
<accession>A0ABV7XW71</accession>
<organism evidence="1 2">
    <name type="scientific">Chryseobacterium tructae</name>
    <dbReference type="NCBI Taxonomy" id="1037380"/>
    <lineage>
        <taxon>Bacteria</taxon>
        <taxon>Pseudomonadati</taxon>
        <taxon>Bacteroidota</taxon>
        <taxon>Flavobacteriia</taxon>
        <taxon>Flavobacteriales</taxon>
        <taxon>Weeksellaceae</taxon>
        <taxon>Chryseobacterium group</taxon>
        <taxon>Chryseobacterium</taxon>
    </lineage>
</organism>
<dbReference type="RefSeq" id="WP_290297197.1">
    <property type="nucleotide sequence ID" value="NZ_JAUFQR010000001.1"/>
</dbReference>
<proteinExistence type="predicted"/>
<evidence type="ECO:0000313" key="2">
    <source>
        <dbReference type="Proteomes" id="UP001595735"/>
    </source>
</evidence>
<keyword evidence="2" id="KW-1185">Reference proteome</keyword>
<reference evidence="2" key="1">
    <citation type="journal article" date="2019" name="Int. J. Syst. Evol. Microbiol.">
        <title>The Global Catalogue of Microorganisms (GCM) 10K type strain sequencing project: providing services to taxonomists for standard genome sequencing and annotation.</title>
        <authorList>
            <consortium name="The Broad Institute Genomics Platform"/>
            <consortium name="The Broad Institute Genome Sequencing Center for Infectious Disease"/>
            <person name="Wu L."/>
            <person name="Ma J."/>
        </authorList>
    </citation>
    <scope>NUCLEOTIDE SEQUENCE [LARGE SCALE GENOMIC DNA]</scope>
    <source>
        <strain evidence="2">CECT 7798</strain>
    </source>
</reference>